<organism evidence="10 11">
    <name type="scientific">Candidatus Spechtbacteria bacterium RIFCSPHIGHO2_01_FULL_43_30</name>
    <dbReference type="NCBI Taxonomy" id="1802158"/>
    <lineage>
        <taxon>Bacteria</taxon>
        <taxon>Candidatus Spechtiibacteriota</taxon>
    </lineage>
</organism>
<evidence type="ECO:0000256" key="7">
    <source>
        <dbReference type="ARBA" id="ARBA00023146"/>
    </source>
</evidence>
<dbReference type="GO" id="GO:0005829">
    <property type="term" value="C:cytosol"/>
    <property type="evidence" value="ECO:0007669"/>
    <property type="project" value="TreeGrafter"/>
</dbReference>
<evidence type="ECO:0000256" key="5">
    <source>
        <dbReference type="ARBA" id="ARBA00022840"/>
    </source>
</evidence>
<dbReference type="Gene3D" id="3.40.50.620">
    <property type="entry name" value="HUPs"/>
    <property type="match status" value="1"/>
</dbReference>
<dbReference type="PANTHER" id="PTHR43766">
    <property type="entry name" value="TRYPTOPHAN--TRNA LIGASE, MITOCHONDRIAL"/>
    <property type="match status" value="1"/>
</dbReference>
<dbReference type="AlphaFoldDB" id="A0A1G2H7Q2"/>
<dbReference type="Gene3D" id="1.10.240.10">
    <property type="entry name" value="Tyrosyl-Transfer RNA Synthetase"/>
    <property type="match status" value="1"/>
</dbReference>
<dbReference type="STRING" id="1802158.A2827_01430"/>
<dbReference type="InterPro" id="IPR002305">
    <property type="entry name" value="aa-tRNA-synth_Ic"/>
</dbReference>
<keyword evidence="3 9" id="KW-0436">Ligase</keyword>
<evidence type="ECO:0000256" key="4">
    <source>
        <dbReference type="ARBA" id="ARBA00022741"/>
    </source>
</evidence>
<dbReference type="NCBIfam" id="TIGR00233">
    <property type="entry name" value="trpS"/>
    <property type="match status" value="1"/>
</dbReference>
<comment type="similarity">
    <text evidence="1 9">Belongs to the class-I aminoacyl-tRNA synthetase family.</text>
</comment>
<gene>
    <name evidence="10" type="ORF">A2827_01430</name>
</gene>
<protein>
    <recommendedName>
        <fullName evidence="2 8">Tryptophan--tRNA ligase</fullName>
        <ecNumber evidence="2 8">6.1.1.2</ecNumber>
    </recommendedName>
</protein>
<comment type="caution">
    <text evidence="10">The sequence shown here is derived from an EMBL/GenBank/DDBJ whole genome shotgun (WGS) entry which is preliminary data.</text>
</comment>
<dbReference type="Proteomes" id="UP000177932">
    <property type="component" value="Unassembled WGS sequence"/>
</dbReference>
<dbReference type="GO" id="GO:0005524">
    <property type="term" value="F:ATP binding"/>
    <property type="evidence" value="ECO:0007669"/>
    <property type="project" value="UniProtKB-KW"/>
</dbReference>
<reference evidence="10 11" key="1">
    <citation type="journal article" date="2016" name="Nat. Commun.">
        <title>Thousands of microbial genomes shed light on interconnected biogeochemical processes in an aquifer system.</title>
        <authorList>
            <person name="Anantharaman K."/>
            <person name="Brown C.T."/>
            <person name="Hug L.A."/>
            <person name="Sharon I."/>
            <person name="Castelle C.J."/>
            <person name="Probst A.J."/>
            <person name="Thomas B.C."/>
            <person name="Singh A."/>
            <person name="Wilkins M.J."/>
            <person name="Karaoz U."/>
            <person name="Brodie E.L."/>
            <person name="Williams K.H."/>
            <person name="Hubbard S.S."/>
            <person name="Banfield J.F."/>
        </authorList>
    </citation>
    <scope>NUCLEOTIDE SEQUENCE [LARGE SCALE GENOMIC DNA]</scope>
</reference>
<dbReference type="SUPFAM" id="SSF52374">
    <property type="entry name" value="Nucleotidylyl transferase"/>
    <property type="match status" value="1"/>
</dbReference>
<dbReference type="InterPro" id="IPR001412">
    <property type="entry name" value="aa-tRNA-synth_I_CS"/>
</dbReference>
<evidence type="ECO:0000313" key="11">
    <source>
        <dbReference type="Proteomes" id="UP000177932"/>
    </source>
</evidence>
<accession>A0A1G2H7Q2</accession>
<keyword evidence="6 9" id="KW-0648">Protein biosynthesis</keyword>
<name>A0A1G2H7Q2_9BACT</name>
<sequence length="284" mass="32027">MRILSGIQPTGQFHLGNYLGALKHWLKFQDRDNECFYTIVDLHALTTVHDARTLRQNIRESKIAMLSIGLNPEKSTLFAQSQVHAHTQLGWIFTTLTPLGELERMTQYKEKAKQALKNNGVNAGLLTYPTLMAADILLYNPDYVPVGEDQKQHLELARNIAEKFNKTYGQVFKIPNPMIYKETARIMSLQDPAKKMSKSLGPQHYIGLFEDESSIRDKIKKAVTDSEKEIKYDPKNKPAISNLLAIYSGVTDKPIKDLEKELEGKSYADLKSSLADAVVAHIAP</sequence>
<keyword evidence="5 9" id="KW-0067">ATP-binding</keyword>
<dbReference type="FunFam" id="1.10.240.10:FF:000002">
    <property type="entry name" value="Tryptophan--tRNA ligase"/>
    <property type="match status" value="1"/>
</dbReference>
<dbReference type="Pfam" id="PF00579">
    <property type="entry name" value="tRNA-synt_1b"/>
    <property type="match status" value="1"/>
</dbReference>
<evidence type="ECO:0000313" key="10">
    <source>
        <dbReference type="EMBL" id="OGZ58513.1"/>
    </source>
</evidence>
<dbReference type="EC" id="6.1.1.2" evidence="2 8"/>
<evidence type="ECO:0000256" key="8">
    <source>
        <dbReference type="NCBIfam" id="TIGR00233"/>
    </source>
</evidence>
<evidence type="ECO:0000256" key="6">
    <source>
        <dbReference type="ARBA" id="ARBA00022917"/>
    </source>
</evidence>
<dbReference type="PANTHER" id="PTHR43766:SF1">
    <property type="entry name" value="TRYPTOPHAN--TRNA LIGASE, MITOCHONDRIAL"/>
    <property type="match status" value="1"/>
</dbReference>
<evidence type="ECO:0000256" key="9">
    <source>
        <dbReference type="RuleBase" id="RU363036"/>
    </source>
</evidence>
<dbReference type="EMBL" id="MHOD01000004">
    <property type="protein sequence ID" value="OGZ58513.1"/>
    <property type="molecule type" value="Genomic_DNA"/>
</dbReference>
<dbReference type="GO" id="GO:0006436">
    <property type="term" value="P:tryptophanyl-tRNA aminoacylation"/>
    <property type="evidence" value="ECO:0007669"/>
    <property type="project" value="UniProtKB-UniRule"/>
</dbReference>
<feature type="non-terminal residue" evidence="10">
    <location>
        <position position="284"/>
    </location>
</feature>
<dbReference type="GO" id="GO:0004830">
    <property type="term" value="F:tryptophan-tRNA ligase activity"/>
    <property type="evidence" value="ECO:0007669"/>
    <property type="project" value="UniProtKB-UniRule"/>
</dbReference>
<evidence type="ECO:0000256" key="1">
    <source>
        <dbReference type="ARBA" id="ARBA00005594"/>
    </source>
</evidence>
<dbReference type="InterPro" id="IPR014729">
    <property type="entry name" value="Rossmann-like_a/b/a_fold"/>
</dbReference>
<keyword evidence="7 9" id="KW-0030">Aminoacyl-tRNA synthetase</keyword>
<dbReference type="PROSITE" id="PS00178">
    <property type="entry name" value="AA_TRNA_LIGASE_I"/>
    <property type="match status" value="1"/>
</dbReference>
<evidence type="ECO:0000256" key="3">
    <source>
        <dbReference type="ARBA" id="ARBA00022598"/>
    </source>
</evidence>
<dbReference type="PRINTS" id="PR01039">
    <property type="entry name" value="TRNASYNTHTRP"/>
</dbReference>
<keyword evidence="4 9" id="KW-0547">Nucleotide-binding</keyword>
<proteinExistence type="inferred from homology"/>
<dbReference type="InterPro" id="IPR002306">
    <property type="entry name" value="Trp-tRNA-ligase"/>
</dbReference>
<dbReference type="CDD" id="cd00806">
    <property type="entry name" value="TrpRS_core"/>
    <property type="match status" value="1"/>
</dbReference>
<dbReference type="InterPro" id="IPR050203">
    <property type="entry name" value="Trp-tRNA_synthetase"/>
</dbReference>
<evidence type="ECO:0000256" key="2">
    <source>
        <dbReference type="ARBA" id="ARBA00013161"/>
    </source>
</evidence>